<proteinExistence type="predicted"/>
<evidence type="ECO:0000313" key="2">
    <source>
        <dbReference type="EMBL" id="KKM62336.1"/>
    </source>
</evidence>
<reference evidence="2" key="1">
    <citation type="journal article" date="2015" name="Nature">
        <title>Complex archaea that bridge the gap between prokaryotes and eukaryotes.</title>
        <authorList>
            <person name="Spang A."/>
            <person name="Saw J.H."/>
            <person name="Jorgensen S.L."/>
            <person name="Zaremba-Niedzwiedzka K."/>
            <person name="Martijn J."/>
            <person name="Lind A.E."/>
            <person name="van Eijk R."/>
            <person name="Schleper C."/>
            <person name="Guy L."/>
            <person name="Ettema T.J."/>
        </authorList>
    </citation>
    <scope>NUCLEOTIDE SEQUENCE</scope>
</reference>
<dbReference type="InterPro" id="IPR052777">
    <property type="entry name" value="Acetyltransferase_Enz"/>
</dbReference>
<feature type="domain" description="N-acetyltransferase" evidence="1">
    <location>
        <begin position="2"/>
        <end position="155"/>
    </location>
</feature>
<gene>
    <name evidence="2" type="ORF">LCGC14_1522710</name>
</gene>
<dbReference type="AlphaFoldDB" id="A0A0F9JJ29"/>
<dbReference type="InterPro" id="IPR016181">
    <property type="entry name" value="Acyl_CoA_acyltransferase"/>
</dbReference>
<accession>A0A0F9JJ29</accession>
<dbReference type="CDD" id="cd04301">
    <property type="entry name" value="NAT_SF"/>
    <property type="match status" value="1"/>
</dbReference>
<dbReference type="Gene3D" id="3.40.630.30">
    <property type="match status" value="1"/>
</dbReference>
<dbReference type="GO" id="GO:0016747">
    <property type="term" value="F:acyltransferase activity, transferring groups other than amino-acyl groups"/>
    <property type="evidence" value="ECO:0007669"/>
    <property type="project" value="InterPro"/>
</dbReference>
<organism evidence="2">
    <name type="scientific">marine sediment metagenome</name>
    <dbReference type="NCBI Taxonomy" id="412755"/>
    <lineage>
        <taxon>unclassified sequences</taxon>
        <taxon>metagenomes</taxon>
        <taxon>ecological metagenomes</taxon>
    </lineage>
</organism>
<dbReference type="EMBL" id="LAZR01011315">
    <property type="protein sequence ID" value="KKM62336.1"/>
    <property type="molecule type" value="Genomic_DNA"/>
</dbReference>
<protein>
    <recommendedName>
        <fullName evidence="1">N-acetyltransferase domain-containing protein</fullName>
    </recommendedName>
</protein>
<sequence length="155" mass="17929">MIEIVEANTEDLIAKAKELFQEYAESLGFDLCFQNFDQELDDFPGQYFPPMGRLFLALSENQSIGCVGLRSFEKDICEMKRLYVRPDFRGRKAGRLLAEATIKASKVIRYEIMRLDTVPSMESANILYKSLGFRQIKPYRHNPIKGAIYMELSLR</sequence>
<dbReference type="PROSITE" id="PS51186">
    <property type="entry name" value="GNAT"/>
    <property type="match status" value="1"/>
</dbReference>
<name>A0A0F9JJ29_9ZZZZ</name>
<evidence type="ECO:0000259" key="1">
    <source>
        <dbReference type="PROSITE" id="PS51186"/>
    </source>
</evidence>
<dbReference type="InterPro" id="IPR000182">
    <property type="entry name" value="GNAT_dom"/>
</dbReference>
<comment type="caution">
    <text evidence="2">The sequence shown here is derived from an EMBL/GenBank/DDBJ whole genome shotgun (WGS) entry which is preliminary data.</text>
</comment>
<dbReference type="PANTHER" id="PTHR43305">
    <property type="entry name" value="FAMILY N-ACETYLTRANSFERASE, PUTATIVE (AFU_ORTHOLOGUE AFUA_2G01380)-RELATED"/>
    <property type="match status" value="1"/>
</dbReference>
<dbReference type="SUPFAM" id="SSF55729">
    <property type="entry name" value="Acyl-CoA N-acyltransferases (Nat)"/>
    <property type="match status" value="1"/>
</dbReference>
<dbReference type="PANTHER" id="PTHR43305:SF1">
    <property type="entry name" value="FAMILY N-ACETYLTRANSFERASE, PUTATIVE (AFU_ORTHOLOGUE AFUA_2G01380)-RELATED"/>
    <property type="match status" value="1"/>
</dbReference>
<dbReference type="Pfam" id="PF13508">
    <property type="entry name" value="Acetyltransf_7"/>
    <property type="match status" value="1"/>
</dbReference>